<keyword evidence="4" id="KW-1185">Reference proteome</keyword>
<dbReference type="PROSITE" id="PS50994">
    <property type="entry name" value="INTEGRASE"/>
    <property type="match status" value="1"/>
</dbReference>
<dbReference type="GO" id="GO:0003676">
    <property type="term" value="F:nucleic acid binding"/>
    <property type="evidence" value="ECO:0007669"/>
    <property type="project" value="InterPro"/>
</dbReference>
<feature type="domain" description="Integrase catalytic" evidence="2">
    <location>
        <begin position="497"/>
        <end position="689"/>
    </location>
</feature>
<feature type="compositionally biased region" description="Acidic residues" evidence="1">
    <location>
        <begin position="887"/>
        <end position="897"/>
    </location>
</feature>
<dbReference type="InterPro" id="IPR001584">
    <property type="entry name" value="Integrase_cat-core"/>
</dbReference>
<dbReference type="InterPro" id="IPR012337">
    <property type="entry name" value="RNaseH-like_sf"/>
</dbReference>
<gene>
    <name evidence="3" type="ORF">NMK_0524</name>
</gene>
<dbReference type="SUPFAM" id="SSF53098">
    <property type="entry name" value="Ribonuclease H-like"/>
    <property type="match status" value="1"/>
</dbReference>
<dbReference type="AlphaFoldDB" id="A0A2R5F369"/>
<dbReference type="InterPro" id="IPR009004">
    <property type="entry name" value="Transposase_Mu_C"/>
</dbReference>
<dbReference type="SUPFAM" id="SSF50610">
    <property type="entry name" value="mu transposase, C-terminal domain"/>
    <property type="match status" value="1"/>
</dbReference>
<organism evidence="3 4">
    <name type="scientific">Novimethylophilus kurashikiensis</name>
    <dbReference type="NCBI Taxonomy" id="1825523"/>
    <lineage>
        <taxon>Bacteria</taxon>
        <taxon>Pseudomonadati</taxon>
        <taxon>Pseudomonadota</taxon>
        <taxon>Betaproteobacteria</taxon>
        <taxon>Nitrosomonadales</taxon>
        <taxon>Methylophilaceae</taxon>
        <taxon>Novimethylophilus</taxon>
    </lineage>
</organism>
<dbReference type="Pfam" id="PF00665">
    <property type="entry name" value="rve"/>
    <property type="match status" value="1"/>
</dbReference>
<proteinExistence type="predicted"/>
<comment type="caution">
    <text evidence="3">The sequence shown here is derived from an EMBL/GenBank/DDBJ whole genome shotgun (WGS) entry which is preliminary data.</text>
</comment>
<reference evidence="3 4" key="1">
    <citation type="journal article" date="2018" name="Environ. Microbiol.">
        <title>Isolation and genomic characterization of Novimethylophilus kurashikiensis gen. nov. sp. nov., a new lanthanide-dependent methylotrophic species of Methylophilaceae.</title>
        <authorList>
            <person name="Lv H."/>
            <person name="Sahin N."/>
            <person name="Tani A."/>
        </authorList>
    </citation>
    <scope>NUCLEOTIDE SEQUENCE [LARGE SCALE GENOMIC DNA]</scope>
    <source>
        <strain evidence="3 4">La2-4</strain>
    </source>
</reference>
<evidence type="ECO:0000313" key="4">
    <source>
        <dbReference type="Proteomes" id="UP000245081"/>
    </source>
</evidence>
<protein>
    <submittedName>
        <fullName evidence="3">Putative transposase</fullName>
    </submittedName>
</protein>
<feature type="region of interest" description="Disordered" evidence="1">
    <location>
        <begin position="863"/>
        <end position="897"/>
    </location>
</feature>
<dbReference type="InterPro" id="IPR015378">
    <property type="entry name" value="Transposase-like_Mu_C"/>
</dbReference>
<evidence type="ECO:0000259" key="2">
    <source>
        <dbReference type="PROSITE" id="PS50994"/>
    </source>
</evidence>
<dbReference type="Proteomes" id="UP000245081">
    <property type="component" value="Unassembled WGS sequence"/>
</dbReference>
<accession>A0A2R5F369</accession>
<dbReference type="Gene3D" id="3.30.420.10">
    <property type="entry name" value="Ribonuclease H-like superfamily/Ribonuclease H"/>
    <property type="match status" value="1"/>
</dbReference>
<sequence length="897" mass="102590">MLETSQLMALFDRLGTPQKGRELILRARVEAPVREVRSYGGNVITFLASSKMGREIPTESRHYEFANAVIKEYDSQVLEYYVQPCVLHLELLDFVTGEIHKIQHTPDFLVLDDDGITLEEVKSNAQLSRLAERYPYRYNYEDGHWRSPQIEEKLAELGIRYRIISDEEIPRRKVENLQYLADYFHPAAEPCPETTLLRLKAALKEHGAIYIAELLAEPYAFKADELNKAIADHLVVADLEREQLTRPGRSRIFRDETLREFLVNEIRDAHVPGQDNFVIDIEVGARFVYESNELTISLLGENEVVCSQQDGKTISLSRDWILKALDKGQISSVHGSTGAPLNVARYSKEQLDVALRRQIILESDAAVAEVSARTMRRWIAKQNAALVNGGNATIALVPNTDARGNRTPRLEEQQEALIFHIIEKHWRSHEAISYRDCHRELRLACDAQGVKAPSYPTLIARIKAEETNRDLKLRHGKRMAYQKSAFIDVLYADTPPHGSRPFQYVHIDHTQLDLELISDTTGKSLGRPWLSFAIDAWSRRIVAFYLTFDAPSYHSVMMVMRDMVKRFQRLPECIVVDNGRDFMSTAFESFLQVMGVHLRFRPAGQPRHGAVLERVFGRAHTEYVHNLAGNTKATKNVRMTTGKHLPVNFAEWTLEAMYYGIQFWATEYYEQENHPALGMTPRAAFMRGLQQSGSRPQRQIILNQDFLIATCPPVDRTGTRKVNRQRGVKVNDMLYWSSEFLDLRIAGQELPVRYDPWDASSVYVRFKNRWIHAVCRNLIGLGQLTETERRAVTEEYSNRNATAARDAQAMQRLREFKQVFTPEGALALAFERQEANKSLYNTLQLGAITPVAPIQKTRLIEENPSSAIDADTRPSIADNFETPAEAQELDLPDFDEF</sequence>
<evidence type="ECO:0000313" key="3">
    <source>
        <dbReference type="EMBL" id="GBG12986.1"/>
    </source>
</evidence>
<dbReference type="Pfam" id="PF09299">
    <property type="entry name" value="Mu-transpos_C"/>
    <property type="match status" value="1"/>
</dbReference>
<dbReference type="OrthoDB" id="5439087at2"/>
<name>A0A2R5F369_9PROT</name>
<evidence type="ECO:0000256" key="1">
    <source>
        <dbReference type="SAM" id="MobiDB-lite"/>
    </source>
</evidence>
<dbReference type="InterPro" id="IPR036397">
    <property type="entry name" value="RNaseH_sf"/>
</dbReference>
<dbReference type="EMBL" id="BDOQ01000002">
    <property type="protein sequence ID" value="GBG12986.1"/>
    <property type="molecule type" value="Genomic_DNA"/>
</dbReference>
<dbReference type="GO" id="GO:0015074">
    <property type="term" value="P:DNA integration"/>
    <property type="evidence" value="ECO:0007669"/>
    <property type="project" value="InterPro"/>
</dbReference>